<evidence type="ECO:0000313" key="1">
    <source>
        <dbReference type="EMBL" id="RSI66818.1"/>
    </source>
</evidence>
<dbReference type="Pfam" id="PF15574">
    <property type="entry name" value="Imm48"/>
    <property type="match status" value="1"/>
</dbReference>
<accession>A0A428BR30</accession>
<sequence>MKENTVNAIIHRGIEAYYLFVEKKYVELAADFKYIIETIKQE</sequence>
<protein>
    <submittedName>
        <fullName evidence="1">Uncharacterized protein</fullName>
    </submittedName>
</protein>
<name>A0A428BR30_STROR</name>
<dbReference type="InterPro" id="IPR029075">
    <property type="entry name" value="Imm48"/>
</dbReference>
<dbReference type="EMBL" id="RJNJ01000008">
    <property type="protein sequence ID" value="RSI66818.1"/>
    <property type="molecule type" value="Genomic_DNA"/>
</dbReference>
<gene>
    <name evidence="1" type="ORF">D8863_07285</name>
</gene>
<comment type="caution">
    <text evidence="1">The sequence shown here is derived from an EMBL/GenBank/DDBJ whole genome shotgun (WGS) entry which is preliminary data.</text>
</comment>
<dbReference type="RefSeq" id="WP_260469760.1">
    <property type="nucleotide sequence ID" value="NZ_RJNJ01000008.1"/>
</dbReference>
<evidence type="ECO:0000313" key="2">
    <source>
        <dbReference type="Proteomes" id="UP000267593"/>
    </source>
</evidence>
<reference evidence="1 2" key="1">
    <citation type="submission" date="2018-11" db="EMBL/GenBank/DDBJ databases">
        <title>Species Designations Belie Phenotypic and Genotypic Heterogeneity in Oral Streptococci.</title>
        <authorList>
            <person name="Velsko I."/>
        </authorList>
    </citation>
    <scope>NUCLEOTIDE SEQUENCE [LARGE SCALE GENOMIC DNA]</scope>
    <source>
        <strain evidence="1 2">BCC63</strain>
    </source>
</reference>
<dbReference type="Proteomes" id="UP000267593">
    <property type="component" value="Unassembled WGS sequence"/>
</dbReference>
<proteinExistence type="predicted"/>
<organism evidence="1 2">
    <name type="scientific">Streptococcus oralis</name>
    <dbReference type="NCBI Taxonomy" id="1303"/>
    <lineage>
        <taxon>Bacteria</taxon>
        <taxon>Bacillati</taxon>
        <taxon>Bacillota</taxon>
        <taxon>Bacilli</taxon>
        <taxon>Lactobacillales</taxon>
        <taxon>Streptococcaceae</taxon>
        <taxon>Streptococcus</taxon>
    </lineage>
</organism>
<dbReference type="AlphaFoldDB" id="A0A428BR30"/>